<keyword evidence="3" id="KW-1185">Reference proteome</keyword>
<evidence type="ECO:0000313" key="3">
    <source>
        <dbReference type="Proteomes" id="UP001240250"/>
    </source>
</evidence>
<dbReference type="GO" id="GO:0016740">
    <property type="term" value="F:transferase activity"/>
    <property type="evidence" value="ECO:0007669"/>
    <property type="project" value="UniProtKB-KW"/>
</dbReference>
<dbReference type="Proteomes" id="UP001240250">
    <property type="component" value="Unassembled WGS sequence"/>
</dbReference>
<evidence type="ECO:0000256" key="1">
    <source>
        <dbReference type="SAM" id="Phobius"/>
    </source>
</evidence>
<protein>
    <submittedName>
        <fullName evidence="2">Acyl transferase domain-containing protein</fullName>
    </submittedName>
</protein>
<feature type="transmembrane region" description="Helical" evidence="1">
    <location>
        <begin position="50"/>
        <end position="68"/>
    </location>
</feature>
<organism evidence="2 3">
    <name type="scientific">Cellulomonas iranensis</name>
    <dbReference type="NCBI Taxonomy" id="76862"/>
    <lineage>
        <taxon>Bacteria</taxon>
        <taxon>Bacillati</taxon>
        <taxon>Actinomycetota</taxon>
        <taxon>Actinomycetes</taxon>
        <taxon>Micrococcales</taxon>
        <taxon>Cellulomonadaceae</taxon>
        <taxon>Cellulomonas</taxon>
    </lineage>
</organism>
<reference evidence="2 3" key="1">
    <citation type="submission" date="2023-07" db="EMBL/GenBank/DDBJ databases">
        <title>Sequencing the genomes of 1000 actinobacteria strains.</title>
        <authorList>
            <person name="Klenk H.-P."/>
        </authorList>
    </citation>
    <scope>NUCLEOTIDE SEQUENCE [LARGE SCALE GENOMIC DNA]</scope>
    <source>
        <strain evidence="2 3">DSM 14785</strain>
    </source>
</reference>
<keyword evidence="1" id="KW-1133">Transmembrane helix</keyword>
<keyword evidence="1" id="KW-0472">Membrane</keyword>
<proteinExistence type="predicted"/>
<dbReference type="EMBL" id="JAUSVM010000001">
    <property type="protein sequence ID" value="MDQ0427012.1"/>
    <property type="molecule type" value="Genomic_DNA"/>
</dbReference>
<sequence length="173" mass="17615">MSDHRSTPPDRADAAHRAAALKERIYVAFTALAVILTLQAHDADASPGRALGTLAVAVAATVCTVYLADLLSHVVVHARVPTAAEHGRMAASTLGAATVVGPAVVSLALAAFGVYTTTTGLLVATVTTVTTLTAVGLLAVRRLALPRRQRVVVMACEVVLALAVLALGVLAHG</sequence>
<name>A0ABU0GR14_9CELL</name>
<feature type="transmembrane region" description="Helical" evidence="1">
    <location>
        <begin position="21"/>
        <end position="38"/>
    </location>
</feature>
<feature type="transmembrane region" description="Helical" evidence="1">
    <location>
        <begin position="121"/>
        <end position="140"/>
    </location>
</feature>
<feature type="transmembrane region" description="Helical" evidence="1">
    <location>
        <begin position="89"/>
        <end position="115"/>
    </location>
</feature>
<keyword evidence="2" id="KW-0808">Transferase</keyword>
<accession>A0ABU0GR14</accession>
<keyword evidence="1" id="KW-0812">Transmembrane</keyword>
<gene>
    <name evidence="2" type="ORF">JO380_003393</name>
</gene>
<dbReference type="RefSeq" id="WP_070319614.1">
    <property type="nucleotide sequence ID" value="NZ_CP194061.1"/>
</dbReference>
<feature type="transmembrane region" description="Helical" evidence="1">
    <location>
        <begin position="152"/>
        <end position="171"/>
    </location>
</feature>
<evidence type="ECO:0000313" key="2">
    <source>
        <dbReference type="EMBL" id="MDQ0427012.1"/>
    </source>
</evidence>
<comment type="caution">
    <text evidence="2">The sequence shown here is derived from an EMBL/GenBank/DDBJ whole genome shotgun (WGS) entry which is preliminary data.</text>
</comment>